<proteinExistence type="predicted"/>
<evidence type="ECO:0000313" key="3">
    <source>
        <dbReference type="Proteomes" id="UP000001745"/>
    </source>
</evidence>
<dbReference type="AlphaFoldDB" id="B8M1U0"/>
<feature type="region of interest" description="Disordered" evidence="1">
    <location>
        <begin position="86"/>
        <end position="118"/>
    </location>
</feature>
<keyword evidence="3" id="KW-1185">Reference proteome</keyword>
<feature type="compositionally biased region" description="Low complexity" evidence="1">
    <location>
        <begin position="86"/>
        <end position="108"/>
    </location>
</feature>
<dbReference type="RefSeq" id="XP_002478281.1">
    <property type="nucleotide sequence ID" value="XM_002478236.1"/>
</dbReference>
<dbReference type="GeneID" id="8104514"/>
<gene>
    <name evidence="2" type="ORF">TSTA_085490</name>
</gene>
<name>B8M1U0_TALSN</name>
<protein>
    <submittedName>
        <fullName evidence="2">Uncharacterized protein</fullName>
    </submittedName>
</protein>
<dbReference type="InParanoid" id="B8M1U0"/>
<evidence type="ECO:0000313" key="2">
    <source>
        <dbReference type="EMBL" id="EED21318.1"/>
    </source>
</evidence>
<dbReference type="VEuPathDB" id="FungiDB:TSTA_085490"/>
<sequence>MAEDTRQCSSCLVGKPINQFKSKTGKRLWKTKQDHRASKRKSNEPAATDPPAEETHIPHFIWPTAASLRRIAPQDLTAQPIQHQIQEMQEAQQPSPTPSQSSTSQTPSTPDPLTAMSAGISLTPDPLAFVGNEPVSPTLRRTTTGLSLLSSIIDPPATFSSLATSTLDPLAILSSGASTPVIRTAPAHFTLLPYKARRSKRLSSLCLTLRHPIMLNHFVCTICQTPRYFSWRIANGVNICEYCQNLSIPFEEQHKSCVSYQQDVPIAAFFDDKSNEHAHYNLCRASSIIYAETDLSYVPESSNVHFDDTPIVVSTLAQEYSEQDPPYIPGNRDALLQPALIETDFNYIKNFHKSLDKQQLEYC</sequence>
<dbReference type="HOGENOM" id="CLU_763283_0_0_1"/>
<accession>B8M1U0</accession>
<evidence type="ECO:0000256" key="1">
    <source>
        <dbReference type="SAM" id="MobiDB-lite"/>
    </source>
</evidence>
<dbReference type="PhylomeDB" id="B8M1U0"/>
<reference evidence="3" key="1">
    <citation type="journal article" date="2015" name="Genome Announc.">
        <title>Genome sequence of the AIDS-associated pathogen Penicillium marneffei (ATCC18224) and its near taxonomic relative Talaromyces stipitatus (ATCC10500).</title>
        <authorList>
            <person name="Nierman W.C."/>
            <person name="Fedorova-Abrams N.D."/>
            <person name="Andrianopoulos A."/>
        </authorList>
    </citation>
    <scope>NUCLEOTIDE SEQUENCE [LARGE SCALE GENOMIC DNA]</scope>
    <source>
        <strain evidence="3">ATCC 10500 / CBS 375.48 / QM 6759 / NRRL 1006</strain>
    </source>
</reference>
<feature type="region of interest" description="Disordered" evidence="1">
    <location>
        <begin position="22"/>
        <end position="57"/>
    </location>
</feature>
<organism evidence="2 3">
    <name type="scientific">Talaromyces stipitatus (strain ATCC 10500 / CBS 375.48 / QM 6759 / NRRL 1006)</name>
    <name type="common">Penicillium stipitatum</name>
    <dbReference type="NCBI Taxonomy" id="441959"/>
    <lineage>
        <taxon>Eukaryota</taxon>
        <taxon>Fungi</taxon>
        <taxon>Dikarya</taxon>
        <taxon>Ascomycota</taxon>
        <taxon>Pezizomycotina</taxon>
        <taxon>Eurotiomycetes</taxon>
        <taxon>Eurotiomycetidae</taxon>
        <taxon>Eurotiales</taxon>
        <taxon>Trichocomaceae</taxon>
        <taxon>Talaromyces</taxon>
        <taxon>Talaromyces sect. Talaromyces</taxon>
    </lineage>
</organism>
<dbReference type="EMBL" id="EQ962653">
    <property type="protein sequence ID" value="EED21318.1"/>
    <property type="molecule type" value="Genomic_DNA"/>
</dbReference>
<dbReference type="Proteomes" id="UP000001745">
    <property type="component" value="Unassembled WGS sequence"/>
</dbReference>